<organism evidence="3 4">
    <name type="scientific">Parafannyhessea umbonata</name>
    <dbReference type="NCBI Taxonomy" id="604330"/>
    <lineage>
        <taxon>Bacteria</taxon>
        <taxon>Bacillati</taxon>
        <taxon>Actinomycetota</taxon>
        <taxon>Coriobacteriia</taxon>
        <taxon>Coriobacteriales</taxon>
        <taxon>Atopobiaceae</taxon>
        <taxon>Parafannyhessea</taxon>
    </lineage>
</organism>
<accession>A0A1H6JSH3</accession>
<sequence length="367" mass="40850">MPFVKPISGHTKLGAAQRYLEREGRALARDFLNIDAPMAGIGEDGLPEHRDYDWSSIMDETREKLGNDSPFKGRKARTYKHYVFSPDPRDSISLSELRSVTMSWARENFGDYEVAVVYHDDNEHRIPHAHVVVNNTNLATGRRLQDPDPRALKRSAQRIAREHSLSFYEDKPRDPETGVIPDSEAYARRNAHIVERDRIARGEYSWVGDIRARVDVAKGIAKSPEDFQQALREMGVNVRESASRKGDWVYSLAGTPSRQVTGSKLGASYTRREVTGWLRSPARRAPGPVTVRNVREVAAGAIEVKVLRELVALSEAVSVVSRGGFRSLSAMDSAASRSTSTGCTTPPRLPGGRVRSPSSSTVRTTRR</sequence>
<dbReference type="RefSeq" id="WP_090991489.1">
    <property type="nucleotide sequence ID" value="NZ_FNWT01000008.1"/>
</dbReference>
<keyword evidence="4" id="KW-1185">Reference proteome</keyword>
<feature type="region of interest" description="Disordered" evidence="1">
    <location>
        <begin position="330"/>
        <end position="367"/>
    </location>
</feature>
<protein>
    <submittedName>
        <fullName evidence="3">Relaxase/Mobilisation nuclease domain-containing protein</fullName>
    </submittedName>
</protein>
<evidence type="ECO:0000259" key="2">
    <source>
        <dbReference type="Pfam" id="PF03432"/>
    </source>
</evidence>
<feature type="domain" description="MobA/VirD2-like nuclease" evidence="2">
    <location>
        <begin position="68"/>
        <end position="165"/>
    </location>
</feature>
<feature type="compositionally biased region" description="Low complexity" evidence="1">
    <location>
        <begin position="350"/>
        <end position="367"/>
    </location>
</feature>
<gene>
    <name evidence="3" type="ORF">SAMN05216447_10869</name>
</gene>
<proteinExistence type="predicted"/>
<evidence type="ECO:0000313" key="4">
    <source>
        <dbReference type="Proteomes" id="UP000199135"/>
    </source>
</evidence>
<comment type="caution">
    <text evidence="3">The sequence shown here is derived from an EMBL/GenBank/DDBJ whole genome shotgun (WGS) entry which is preliminary data.</text>
</comment>
<dbReference type="InterPro" id="IPR005094">
    <property type="entry name" value="Endonuclease_MobA/VirD2"/>
</dbReference>
<reference evidence="3 4" key="1">
    <citation type="submission" date="2016-10" db="EMBL/GenBank/DDBJ databases">
        <authorList>
            <person name="Varghese N."/>
            <person name="Submissions S."/>
        </authorList>
    </citation>
    <scope>NUCLEOTIDE SEQUENCE [LARGE SCALE GENOMIC DNA]</scope>
    <source>
        <strain evidence="3 4">WCP15</strain>
    </source>
</reference>
<evidence type="ECO:0000256" key="1">
    <source>
        <dbReference type="SAM" id="MobiDB-lite"/>
    </source>
</evidence>
<dbReference type="EMBL" id="FNWT01000008">
    <property type="protein sequence ID" value="SEH63890.1"/>
    <property type="molecule type" value="Genomic_DNA"/>
</dbReference>
<feature type="compositionally biased region" description="Polar residues" evidence="1">
    <location>
        <begin position="335"/>
        <end position="344"/>
    </location>
</feature>
<name>A0A1H6JSH3_9ACTN</name>
<evidence type="ECO:0000313" key="3">
    <source>
        <dbReference type="EMBL" id="SEH63890.1"/>
    </source>
</evidence>
<dbReference type="Pfam" id="PF03432">
    <property type="entry name" value="Relaxase"/>
    <property type="match status" value="1"/>
</dbReference>
<dbReference type="Proteomes" id="UP000199135">
    <property type="component" value="Unassembled WGS sequence"/>
</dbReference>